<evidence type="ECO:0000256" key="2">
    <source>
        <dbReference type="ARBA" id="ARBA00022729"/>
    </source>
</evidence>
<dbReference type="FunFam" id="3.40.50.1820:FF:000057">
    <property type="entry name" value="Lipase"/>
    <property type="match status" value="1"/>
</dbReference>
<evidence type="ECO:0000259" key="7">
    <source>
        <dbReference type="Pfam" id="PF00561"/>
    </source>
</evidence>
<accession>A0A0M8ZX75</accession>
<evidence type="ECO:0000256" key="6">
    <source>
        <dbReference type="ARBA" id="ARBA00023180"/>
    </source>
</evidence>
<evidence type="ECO:0000313" key="8">
    <source>
        <dbReference type="EMBL" id="KOX72950.1"/>
    </source>
</evidence>
<dbReference type="InterPro" id="IPR029058">
    <property type="entry name" value="AB_hydrolase_fold"/>
</dbReference>
<dbReference type="GO" id="GO:0016787">
    <property type="term" value="F:hydrolase activity"/>
    <property type="evidence" value="ECO:0007669"/>
    <property type="project" value="UniProtKB-KW"/>
</dbReference>
<keyword evidence="5" id="KW-0443">Lipid metabolism</keyword>
<evidence type="ECO:0000256" key="5">
    <source>
        <dbReference type="ARBA" id="ARBA00023098"/>
    </source>
</evidence>
<dbReference type="Gene3D" id="3.40.50.1820">
    <property type="entry name" value="alpha/beta hydrolase"/>
    <property type="match status" value="1"/>
</dbReference>
<reference evidence="8 9" key="1">
    <citation type="submission" date="2015-07" db="EMBL/GenBank/DDBJ databases">
        <title>The genome of Melipona quadrifasciata.</title>
        <authorList>
            <person name="Pan H."/>
            <person name="Kapheim K."/>
        </authorList>
    </citation>
    <scope>NUCLEOTIDE SEQUENCE [LARGE SCALE GENOMIC DNA]</scope>
    <source>
        <strain evidence="8">0111107301</strain>
        <tissue evidence="8">Whole body</tissue>
    </source>
</reference>
<dbReference type="OrthoDB" id="9974421at2759"/>
<evidence type="ECO:0000313" key="9">
    <source>
        <dbReference type="Proteomes" id="UP000053105"/>
    </source>
</evidence>
<keyword evidence="6" id="KW-0325">Glycoprotein</keyword>
<keyword evidence="3" id="KW-0378">Hydrolase</keyword>
<dbReference type="AlphaFoldDB" id="A0A0M8ZX75"/>
<dbReference type="Pfam" id="PF00561">
    <property type="entry name" value="Abhydrolase_1"/>
    <property type="match status" value="1"/>
</dbReference>
<evidence type="ECO:0000256" key="3">
    <source>
        <dbReference type="ARBA" id="ARBA00022801"/>
    </source>
</evidence>
<comment type="similarity">
    <text evidence="1">Belongs to the AB hydrolase superfamily. Lipase family.</text>
</comment>
<dbReference type="STRING" id="166423.A0A0M8ZX75"/>
<dbReference type="Proteomes" id="UP000053105">
    <property type="component" value="Unassembled WGS sequence"/>
</dbReference>
<sequence length="277" mass="30525">MAIGVLNKGLPNIGFPNINDISDLLNDQVLSPMELAQNAKYEAESYEIVTQDGYILQLDRITSSSITPLSANRTPVLLLHGILDCSVTWIAAGPGALGYTLADQGYDVWLGNVRGNRYSRKHLNLTTLDPDFWMFSWHEMGIYDLPAVIDHITEQTGQEKIFMVTYSQGGIAFFVMASERSEYQEKVIGLSALAPAVFMSRAGLTLFQVLSLAAADGNWILNLLGIHQFMPSGILLQSVGRVICPQQSPLLPACEGIFDLLFGYDGNFNNQTQIIVY</sequence>
<keyword evidence="9" id="KW-1185">Reference proteome</keyword>
<proteinExistence type="inferred from homology"/>
<keyword evidence="2" id="KW-0732">Signal</keyword>
<feature type="domain" description="AB hydrolase-1" evidence="7">
    <location>
        <begin position="75"/>
        <end position="200"/>
    </location>
</feature>
<dbReference type="SUPFAM" id="SSF53474">
    <property type="entry name" value="alpha/beta-Hydrolases"/>
    <property type="match status" value="1"/>
</dbReference>
<dbReference type="EMBL" id="KQ435810">
    <property type="protein sequence ID" value="KOX72950.1"/>
    <property type="molecule type" value="Genomic_DNA"/>
</dbReference>
<protein>
    <submittedName>
        <fullName evidence="8">Lipase 3</fullName>
    </submittedName>
</protein>
<evidence type="ECO:0000256" key="4">
    <source>
        <dbReference type="ARBA" id="ARBA00022963"/>
    </source>
</evidence>
<name>A0A0M8ZX75_9HYME</name>
<organism evidence="8 9">
    <name type="scientific">Melipona quadrifasciata</name>
    <dbReference type="NCBI Taxonomy" id="166423"/>
    <lineage>
        <taxon>Eukaryota</taxon>
        <taxon>Metazoa</taxon>
        <taxon>Ecdysozoa</taxon>
        <taxon>Arthropoda</taxon>
        <taxon>Hexapoda</taxon>
        <taxon>Insecta</taxon>
        <taxon>Pterygota</taxon>
        <taxon>Neoptera</taxon>
        <taxon>Endopterygota</taxon>
        <taxon>Hymenoptera</taxon>
        <taxon>Apocrita</taxon>
        <taxon>Aculeata</taxon>
        <taxon>Apoidea</taxon>
        <taxon>Anthophila</taxon>
        <taxon>Apidae</taxon>
        <taxon>Melipona</taxon>
    </lineage>
</organism>
<evidence type="ECO:0000256" key="1">
    <source>
        <dbReference type="ARBA" id="ARBA00010701"/>
    </source>
</evidence>
<keyword evidence="4" id="KW-0442">Lipid degradation</keyword>
<dbReference type="GO" id="GO:0016042">
    <property type="term" value="P:lipid catabolic process"/>
    <property type="evidence" value="ECO:0007669"/>
    <property type="project" value="UniProtKB-KW"/>
</dbReference>
<gene>
    <name evidence="8" type="ORF">WN51_01880</name>
</gene>
<dbReference type="InterPro" id="IPR000073">
    <property type="entry name" value="AB_hydrolase_1"/>
</dbReference>
<dbReference type="PANTHER" id="PTHR11005">
    <property type="entry name" value="LYSOSOMAL ACID LIPASE-RELATED"/>
    <property type="match status" value="1"/>
</dbReference>